<proteinExistence type="predicted"/>
<name>A0A1V4HB10_9BACL</name>
<dbReference type="AlphaFoldDB" id="A0A1V4HB10"/>
<dbReference type="Proteomes" id="UP000190626">
    <property type="component" value="Unassembled WGS sequence"/>
</dbReference>
<dbReference type="PROSITE" id="PS50111">
    <property type="entry name" value="CHEMOTAXIS_TRANSDUC_2"/>
    <property type="match status" value="1"/>
</dbReference>
<evidence type="ECO:0000259" key="5">
    <source>
        <dbReference type="PROSITE" id="PS50111"/>
    </source>
</evidence>
<dbReference type="CDD" id="cd00038">
    <property type="entry name" value="CAP_ED"/>
    <property type="match status" value="1"/>
</dbReference>
<gene>
    <name evidence="6" type="ORF">BC351_37925</name>
</gene>
<dbReference type="Gene3D" id="2.60.120.10">
    <property type="entry name" value="Jelly Rolls"/>
    <property type="match status" value="1"/>
</dbReference>
<sequence length="295" mass="32138">MMNMEQLDGKQIGQEVVINKGETLFQEGDAGHHMYIVLEGTVEIWLKIEGKQIPAAKLREGDFFGEMSLLEGLPRSGTAKAVEHCRLLLLQEEAFQELLSADSAFAWRIMKALSSRVRNVNRELVQRVGKDLQEVAEQLDTNTQGVVAGIEAIAKSASEIELNEKQLAEEIKDVQHISKQIGSIMSFIRTVSTQTHILGLNAGIEAARSGEHGRGFAVIAEEIRKLSAQSKENAEQIANLIEQIGLKMTSITVASEGSAIRSHEQASATNQMAAATSLMTELAARLSDIAASMKS</sequence>
<dbReference type="Gene3D" id="1.10.287.950">
    <property type="entry name" value="Methyl-accepting chemotaxis protein"/>
    <property type="match status" value="1"/>
</dbReference>
<dbReference type="InterPro" id="IPR018490">
    <property type="entry name" value="cNMP-bd_dom_sf"/>
</dbReference>
<dbReference type="RefSeq" id="WP_158082301.1">
    <property type="nucleotide sequence ID" value="NZ_MBTG01000042.1"/>
</dbReference>
<evidence type="ECO:0000256" key="1">
    <source>
        <dbReference type="ARBA" id="ARBA00023159"/>
    </source>
</evidence>
<feature type="domain" description="Methyl-accepting transducer" evidence="5">
    <location>
        <begin position="125"/>
        <end position="295"/>
    </location>
</feature>
<dbReference type="OrthoDB" id="9807021at2"/>
<feature type="domain" description="Cyclic nucleotide-binding" evidence="4">
    <location>
        <begin position="14"/>
        <end position="116"/>
    </location>
</feature>
<evidence type="ECO:0000313" key="7">
    <source>
        <dbReference type="Proteomes" id="UP000190626"/>
    </source>
</evidence>
<comment type="caution">
    <text evidence="6">The sequence shown here is derived from an EMBL/GenBank/DDBJ whole genome shotgun (WGS) entry which is preliminary data.</text>
</comment>
<dbReference type="InterPro" id="IPR004089">
    <property type="entry name" value="MCPsignal_dom"/>
</dbReference>
<evidence type="ECO:0000313" key="6">
    <source>
        <dbReference type="EMBL" id="OPH49013.1"/>
    </source>
</evidence>
<keyword evidence="1" id="KW-0010">Activator</keyword>
<dbReference type="SUPFAM" id="SSF58104">
    <property type="entry name" value="Methyl-accepting chemotaxis protein (MCP) signaling domain"/>
    <property type="match status" value="1"/>
</dbReference>
<dbReference type="STRING" id="1469647.BC351_37925"/>
<dbReference type="SMART" id="SM00100">
    <property type="entry name" value="cNMP"/>
    <property type="match status" value="1"/>
</dbReference>
<evidence type="ECO:0000256" key="2">
    <source>
        <dbReference type="ARBA" id="ARBA00023224"/>
    </source>
</evidence>
<dbReference type="Pfam" id="PF00015">
    <property type="entry name" value="MCPsignal"/>
    <property type="match status" value="1"/>
</dbReference>
<keyword evidence="2 3" id="KW-0807">Transducer</keyword>
<dbReference type="Pfam" id="PF00027">
    <property type="entry name" value="cNMP_binding"/>
    <property type="match status" value="1"/>
</dbReference>
<dbReference type="SMART" id="SM00283">
    <property type="entry name" value="MA"/>
    <property type="match status" value="1"/>
</dbReference>
<protein>
    <recommendedName>
        <fullName evidence="8">Chemotaxis protein</fullName>
    </recommendedName>
</protein>
<keyword evidence="7" id="KW-1185">Reference proteome</keyword>
<evidence type="ECO:0000256" key="3">
    <source>
        <dbReference type="PROSITE-ProRule" id="PRU00284"/>
    </source>
</evidence>
<evidence type="ECO:0008006" key="8">
    <source>
        <dbReference type="Google" id="ProtNLM"/>
    </source>
</evidence>
<dbReference type="GO" id="GO:0016020">
    <property type="term" value="C:membrane"/>
    <property type="evidence" value="ECO:0007669"/>
    <property type="project" value="InterPro"/>
</dbReference>
<accession>A0A1V4HB10</accession>
<dbReference type="InterPro" id="IPR000595">
    <property type="entry name" value="cNMP-bd_dom"/>
</dbReference>
<dbReference type="GO" id="GO:0007165">
    <property type="term" value="P:signal transduction"/>
    <property type="evidence" value="ECO:0007669"/>
    <property type="project" value="UniProtKB-KW"/>
</dbReference>
<organism evidence="6 7">
    <name type="scientific">Paenibacillus ferrarius</name>
    <dbReference type="NCBI Taxonomy" id="1469647"/>
    <lineage>
        <taxon>Bacteria</taxon>
        <taxon>Bacillati</taxon>
        <taxon>Bacillota</taxon>
        <taxon>Bacilli</taxon>
        <taxon>Bacillales</taxon>
        <taxon>Paenibacillaceae</taxon>
        <taxon>Paenibacillus</taxon>
    </lineage>
</organism>
<dbReference type="PANTHER" id="PTHR32089">
    <property type="entry name" value="METHYL-ACCEPTING CHEMOTAXIS PROTEIN MCPB"/>
    <property type="match status" value="1"/>
</dbReference>
<dbReference type="PROSITE" id="PS50042">
    <property type="entry name" value="CNMP_BINDING_3"/>
    <property type="match status" value="1"/>
</dbReference>
<reference evidence="7" key="1">
    <citation type="submission" date="2016-07" db="EMBL/GenBank/DDBJ databases">
        <authorList>
            <person name="Florea S."/>
            <person name="Webb J.S."/>
            <person name="Jaromczyk J."/>
            <person name="Schardl C.L."/>
        </authorList>
    </citation>
    <scope>NUCLEOTIDE SEQUENCE [LARGE SCALE GENOMIC DNA]</scope>
    <source>
        <strain evidence="7">CY1</strain>
    </source>
</reference>
<dbReference type="PANTHER" id="PTHR32089:SF112">
    <property type="entry name" value="LYSOZYME-LIKE PROTEIN-RELATED"/>
    <property type="match status" value="1"/>
</dbReference>
<dbReference type="SUPFAM" id="SSF51206">
    <property type="entry name" value="cAMP-binding domain-like"/>
    <property type="match status" value="1"/>
</dbReference>
<dbReference type="PRINTS" id="PR00103">
    <property type="entry name" value="CAMPKINASE"/>
</dbReference>
<dbReference type="InterPro" id="IPR014710">
    <property type="entry name" value="RmlC-like_jellyroll"/>
</dbReference>
<dbReference type="EMBL" id="MBTG01000042">
    <property type="protein sequence ID" value="OPH49013.1"/>
    <property type="molecule type" value="Genomic_DNA"/>
</dbReference>
<evidence type="ECO:0000259" key="4">
    <source>
        <dbReference type="PROSITE" id="PS50042"/>
    </source>
</evidence>